<protein>
    <recommendedName>
        <fullName evidence="4 11">NADH-ubiquinone oxidoreductase chain 1</fullName>
        <ecNumber evidence="11">7.1.1.2</ecNumber>
    </recommendedName>
</protein>
<proteinExistence type="inferred from homology"/>
<evidence type="ECO:0000256" key="5">
    <source>
        <dbReference type="ARBA" id="ARBA00022448"/>
    </source>
</evidence>
<evidence type="ECO:0000256" key="4">
    <source>
        <dbReference type="ARBA" id="ARBA00021009"/>
    </source>
</evidence>
<evidence type="ECO:0000256" key="9">
    <source>
        <dbReference type="ARBA" id="ARBA00023136"/>
    </source>
</evidence>
<feature type="transmembrane region" description="Helical" evidence="12">
    <location>
        <begin position="99"/>
        <end position="122"/>
    </location>
</feature>
<geneLocation type="mitochondrion" evidence="13"/>
<sequence length="302" mass="35086">MINIILTLISLLLSVAFYTLLERKILSYIQMRKGPNKVSIMGIMQPFSDAIKLFNKTLTMPSVGNSLLIFIIPSVSFMLSLIMWPIIPFSQFCILDNSYNSLIFFVISSLMVYSILTIGWCANSKFSQLGSMRAIAQMISYEINFFMMLLMFTIFFHSYKMSQFYFFHMKMWLFFGILPIFMMWLFTCLAEVNRSPFDFAEGESELVSGFNVEFAGGLFALIFLSEYMSMILMSFLTTIFLTGSIMTLLSIFYMNSIALSFLWIRGTFPRFRYDLLMKTNWKIMLPITTLIIITAYSFIFLN</sequence>
<dbReference type="AlphaFoldDB" id="A0A516IMC7"/>
<evidence type="ECO:0000256" key="2">
    <source>
        <dbReference type="ARBA" id="ARBA00004225"/>
    </source>
</evidence>
<comment type="similarity">
    <text evidence="3 10">Belongs to the complex I subunit 1 family.</text>
</comment>
<evidence type="ECO:0000256" key="7">
    <source>
        <dbReference type="ARBA" id="ARBA00022989"/>
    </source>
</evidence>
<evidence type="ECO:0000256" key="10">
    <source>
        <dbReference type="RuleBase" id="RU000471"/>
    </source>
</evidence>
<keyword evidence="10" id="KW-0520">NAD</keyword>
<dbReference type="PANTHER" id="PTHR11432">
    <property type="entry name" value="NADH DEHYDROGENASE SUBUNIT 1"/>
    <property type="match status" value="1"/>
</dbReference>
<dbReference type="EC" id="7.1.1.2" evidence="11"/>
<dbReference type="InterPro" id="IPR018086">
    <property type="entry name" value="NADH_UbQ_OxRdtase_su1_CS"/>
</dbReference>
<keyword evidence="8 11" id="KW-0830">Ubiquinone</keyword>
<dbReference type="PANTHER" id="PTHR11432:SF3">
    <property type="entry name" value="NADH-UBIQUINONE OXIDOREDUCTASE CHAIN 1"/>
    <property type="match status" value="1"/>
</dbReference>
<feature type="transmembrane region" description="Helical" evidence="12">
    <location>
        <begin position="230"/>
        <end position="263"/>
    </location>
</feature>
<keyword evidence="6 10" id="KW-0812">Transmembrane</keyword>
<accession>A0A516IMC7</accession>
<gene>
    <name evidence="13" type="primary">nad1</name>
</gene>
<evidence type="ECO:0000256" key="11">
    <source>
        <dbReference type="RuleBase" id="RU000473"/>
    </source>
</evidence>
<feature type="transmembrane region" description="Helical" evidence="12">
    <location>
        <begin position="283"/>
        <end position="301"/>
    </location>
</feature>
<dbReference type="InterPro" id="IPR001694">
    <property type="entry name" value="NADH_UbQ_OxRdtase_su1/FPO"/>
</dbReference>
<name>A0A516IMC7_9ARAC</name>
<evidence type="ECO:0000313" key="13">
    <source>
        <dbReference type="EMBL" id="QDP17929.1"/>
    </source>
</evidence>
<dbReference type="PROSITE" id="PS00668">
    <property type="entry name" value="COMPLEX1_ND1_2"/>
    <property type="match status" value="1"/>
</dbReference>
<evidence type="ECO:0000256" key="6">
    <source>
        <dbReference type="ARBA" id="ARBA00022692"/>
    </source>
</evidence>
<evidence type="ECO:0000256" key="12">
    <source>
        <dbReference type="SAM" id="Phobius"/>
    </source>
</evidence>
<keyword evidence="11 13" id="KW-0496">Mitochondrion</keyword>
<keyword evidence="9 12" id="KW-0472">Membrane</keyword>
<keyword evidence="5" id="KW-0813">Transport</keyword>
<reference evidence="13" key="1">
    <citation type="journal article" date="2019" name="BMC Genomics">
        <title>Arm-less mitochondrial tRNAs conserved for over 30 millions of years in spiders.</title>
        <authorList>
            <person name="Pons J."/>
            <person name="Bover P."/>
            <person name="Bidegaray-Batista L."/>
            <person name="Arnedo M."/>
        </authorList>
    </citation>
    <scope>NUCLEOTIDE SEQUENCE</scope>
    <source>
        <strain evidence="13">K350</strain>
    </source>
</reference>
<dbReference type="GO" id="GO:0005743">
    <property type="term" value="C:mitochondrial inner membrane"/>
    <property type="evidence" value="ECO:0007669"/>
    <property type="project" value="UniProtKB-SubCell"/>
</dbReference>
<dbReference type="Pfam" id="PF00146">
    <property type="entry name" value="NADHdh"/>
    <property type="match status" value="1"/>
</dbReference>
<feature type="transmembrane region" description="Helical" evidence="12">
    <location>
        <begin position="204"/>
        <end position="224"/>
    </location>
</feature>
<feature type="transmembrane region" description="Helical" evidence="12">
    <location>
        <begin position="67"/>
        <end position="87"/>
    </location>
</feature>
<dbReference type="GO" id="GO:0008137">
    <property type="term" value="F:NADH dehydrogenase (ubiquinone) activity"/>
    <property type="evidence" value="ECO:0007669"/>
    <property type="project" value="UniProtKB-EC"/>
</dbReference>
<evidence type="ECO:0000256" key="1">
    <source>
        <dbReference type="ARBA" id="ARBA00003257"/>
    </source>
</evidence>
<comment type="function">
    <text evidence="1">Core subunit of the mitochondrial membrane respiratory chain NADH dehydrogenase (Complex I) that is believed to belong to the minimal assembly required for catalysis. Complex I functions in the transfer of electrons from NADH to the respiratory chain. The immediate electron acceptor for the enzyme is believed to be ubiquinone.</text>
</comment>
<keyword evidence="7 12" id="KW-1133">Transmembrane helix</keyword>
<feature type="transmembrane region" description="Helical" evidence="12">
    <location>
        <begin position="171"/>
        <end position="192"/>
    </location>
</feature>
<dbReference type="GO" id="GO:0009060">
    <property type="term" value="P:aerobic respiration"/>
    <property type="evidence" value="ECO:0007669"/>
    <property type="project" value="TreeGrafter"/>
</dbReference>
<evidence type="ECO:0000256" key="3">
    <source>
        <dbReference type="ARBA" id="ARBA00010535"/>
    </source>
</evidence>
<evidence type="ECO:0000256" key="8">
    <source>
        <dbReference type="ARBA" id="ARBA00023075"/>
    </source>
</evidence>
<comment type="catalytic activity">
    <reaction evidence="11">
        <text>a ubiquinone + NADH + 5 H(+)(in) = a ubiquinol + NAD(+) + 4 H(+)(out)</text>
        <dbReference type="Rhea" id="RHEA:29091"/>
        <dbReference type="Rhea" id="RHEA-COMP:9565"/>
        <dbReference type="Rhea" id="RHEA-COMP:9566"/>
        <dbReference type="ChEBI" id="CHEBI:15378"/>
        <dbReference type="ChEBI" id="CHEBI:16389"/>
        <dbReference type="ChEBI" id="CHEBI:17976"/>
        <dbReference type="ChEBI" id="CHEBI:57540"/>
        <dbReference type="ChEBI" id="CHEBI:57945"/>
        <dbReference type="EC" id="7.1.1.2"/>
    </reaction>
</comment>
<comment type="subcellular location">
    <subcellularLocation>
        <location evidence="10">Mitochondrion inner membrane</location>
        <topology evidence="10">Multi-pass membrane protein</topology>
    </subcellularLocation>
    <subcellularLocation>
        <location evidence="2">Mitochondrion membrane</location>
        <topology evidence="2">Multi-pass membrane protein</topology>
    </subcellularLocation>
</comment>
<dbReference type="EMBL" id="MN052924">
    <property type="protein sequence ID" value="QDP17929.1"/>
    <property type="molecule type" value="Genomic_DNA"/>
</dbReference>
<organism evidence="13">
    <name type="scientific">Harpactocrates apennicola</name>
    <dbReference type="NCBI Taxonomy" id="1110479"/>
    <lineage>
        <taxon>Eukaryota</taxon>
        <taxon>Metazoa</taxon>
        <taxon>Ecdysozoa</taxon>
        <taxon>Arthropoda</taxon>
        <taxon>Chelicerata</taxon>
        <taxon>Arachnida</taxon>
        <taxon>Araneae</taxon>
        <taxon>Araneomorphae</taxon>
        <taxon>Haplogynae</taxon>
        <taxon>Dysderoidea</taxon>
        <taxon>Dysderidae</taxon>
        <taxon>Harpactocrates</taxon>
    </lineage>
</organism>
<dbReference type="GO" id="GO:0003954">
    <property type="term" value="F:NADH dehydrogenase activity"/>
    <property type="evidence" value="ECO:0007669"/>
    <property type="project" value="TreeGrafter"/>
</dbReference>
<feature type="transmembrane region" description="Helical" evidence="12">
    <location>
        <begin position="143"/>
        <end position="159"/>
    </location>
</feature>